<evidence type="ECO:0008006" key="4">
    <source>
        <dbReference type="Google" id="ProtNLM"/>
    </source>
</evidence>
<feature type="region of interest" description="Disordered" evidence="1">
    <location>
        <begin position="398"/>
        <end position="437"/>
    </location>
</feature>
<organism evidence="2 3">
    <name type="scientific">Trichoderma arundinaceum</name>
    <dbReference type="NCBI Taxonomy" id="490622"/>
    <lineage>
        <taxon>Eukaryota</taxon>
        <taxon>Fungi</taxon>
        <taxon>Dikarya</taxon>
        <taxon>Ascomycota</taxon>
        <taxon>Pezizomycotina</taxon>
        <taxon>Sordariomycetes</taxon>
        <taxon>Hypocreomycetidae</taxon>
        <taxon>Hypocreales</taxon>
        <taxon>Hypocreaceae</taxon>
        <taxon>Trichoderma</taxon>
    </lineage>
</organism>
<accession>A0A395NT92</accession>
<dbReference type="EMBL" id="PXOA01000171">
    <property type="protein sequence ID" value="RFU79208.1"/>
    <property type="molecule type" value="Genomic_DNA"/>
</dbReference>
<dbReference type="OrthoDB" id="5386595at2759"/>
<sequence length="437" mass="50475">MSAVSPAVSPDRLEPPALVIAKAELQQSQCISLQLQGTYAMLKRREPEPEPDQQRPEPDLEQRRELVCLGLEVALREKKTIRLERNVLEEEMAAGLVSSTAEFTKRSDTLDKRHISAGDEYWRNHKKKMSLDGTGVIRYFDPRHLALYADNDGLTMRKSRPSNWRRDCIAYYDAERKDVEVAKSQKTEKWCHVSGMWHDDSLHKAAPIVPFFIDFEVIGEMLFGDRSESLSKVGNSLSLSSIIKGWFDKYLIVIVPVDATETPIRRWRTDIISKDILNSPYGTGLYGRDLDRKELVFRNEKRPVSRFLYFHFIISLIRIRHIKRPGWEVAWAQYYDQRLFPSPGNYMRQSMLIALATHYETADMKVIESWISDHSFEEPLPMAKEEIDEAARRVHKAVNDSIARAEERDGSEDESEEGSEDESEDESSEDWESGDED</sequence>
<keyword evidence="3" id="KW-1185">Reference proteome</keyword>
<name>A0A395NT92_TRIAR</name>
<gene>
    <name evidence="2" type="ORF">TARUN_3029</name>
</gene>
<proteinExistence type="predicted"/>
<evidence type="ECO:0000313" key="3">
    <source>
        <dbReference type="Proteomes" id="UP000266272"/>
    </source>
</evidence>
<evidence type="ECO:0000313" key="2">
    <source>
        <dbReference type="EMBL" id="RFU79208.1"/>
    </source>
</evidence>
<dbReference type="AlphaFoldDB" id="A0A395NT92"/>
<protein>
    <recommendedName>
        <fullName evidence="4">HNH nuclease domain-containing protein</fullName>
    </recommendedName>
</protein>
<feature type="compositionally biased region" description="Acidic residues" evidence="1">
    <location>
        <begin position="409"/>
        <end position="437"/>
    </location>
</feature>
<dbReference type="STRING" id="490622.A0A395NT92"/>
<comment type="caution">
    <text evidence="2">The sequence shown here is derived from an EMBL/GenBank/DDBJ whole genome shotgun (WGS) entry which is preliminary data.</text>
</comment>
<evidence type="ECO:0000256" key="1">
    <source>
        <dbReference type="SAM" id="MobiDB-lite"/>
    </source>
</evidence>
<reference evidence="2 3" key="1">
    <citation type="journal article" date="2018" name="PLoS Pathog.">
        <title>Evolution of structural diversity of trichothecenes, a family of toxins produced by plant pathogenic and entomopathogenic fungi.</title>
        <authorList>
            <person name="Proctor R.H."/>
            <person name="McCormick S.P."/>
            <person name="Kim H.S."/>
            <person name="Cardoza R.E."/>
            <person name="Stanley A.M."/>
            <person name="Lindo L."/>
            <person name="Kelly A."/>
            <person name="Brown D.W."/>
            <person name="Lee T."/>
            <person name="Vaughan M.M."/>
            <person name="Alexander N.J."/>
            <person name="Busman M."/>
            <person name="Gutierrez S."/>
        </authorList>
    </citation>
    <scope>NUCLEOTIDE SEQUENCE [LARGE SCALE GENOMIC DNA]</scope>
    <source>
        <strain evidence="2 3">IBT 40837</strain>
    </source>
</reference>
<dbReference type="Proteomes" id="UP000266272">
    <property type="component" value="Unassembled WGS sequence"/>
</dbReference>